<sequence>MVKTLKIIIQQRRFAVGCCGGTPYGEDEKATSPQERQYETLGPLLTRIKEHYRAEIEITMVDPRNILSLIDNVRYNIKGNVPAWILEGEKIYEGIPTWEQIHSILESKLKNNR</sequence>
<accession>A0A644ZJ81</accession>
<gene>
    <name evidence="1" type="ORF">SDC9_87589</name>
</gene>
<name>A0A644ZJ81_9ZZZZ</name>
<protein>
    <recommendedName>
        <fullName evidence="2">Thioredoxin-like fold domain-containing protein</fullName>
    </recommendedName>
</protein>
<comment type="caution">
    <text evidence="1">The sequence shown here is derived from an EMBL/GenBank/DDBJ whole genome shotgun (WGS) entry which is preliminary data.</text>
</comment>
<dbReference type="AlphaFoldDB" id="A0A644ZJ81"/>
<proteinExistence type="predicted"/>
<dbReference type="EMBL" id="VSSQ01009186">
    <property type="protein sequence ID" value="MPM40940.1"/>
    <property type="molecule type" value="Genomic_DNA"/>
</dbReference>
<evidence type="ECO:0008006" key="2">
    <source>
        <dbReference type="Google" id="ProtNLM"/>
    </source>
</evidence>
<reference evidence="1" key="1">
    <citation type="submission" date="2019-08" db="EMBL/GenBank/DDBJ databases">
        <authorList>
            <person name="Kucharzyk K."/>
            <person name="Murdoch R.W."/>
            <person name="Higgins S."/>
            <person name="Loffler F."/>
        </authorList>
    </citation>
    <scope>NUCLEOTIDE SEQUENCE</scope>
</reference>
<organism evidence="1">
    <name type="scientific">bioreactor metagenome</name>
    <dbReference type="NCBI Taxonomy" id="1076179"/>
    <lineage>
        <taxon>unclassified sequences</taxon>
        <taxon>metagenomes</taxon>
        <taxon>ecological metagenomes</taxon>
    </lineage>
</organism>
<evidence type="ECO:0000313" key="1">
    <source>
        <dbReference type="EMBL" id="MPM40940.1"/>
    </source>
</evidence>